<dbReference type="GO" id="GO:0000793">
    <property type="term" value="C:condensed chromosome"/>
    <property type="evidence" value="ECO:0007669"/>
    <property type="project" value="TreeGrafter"/>
</dbReference>
<dbReference type="GO" id="GO:0044774">
    <property type="term" value="P:mitotic DNA integrity checkpoint signaling"/>
    <property type="evidence" value="ECO:0007669"/>
    <property type="project" value="TreeGrafter"/>
</dbReference>
<dbReference type="AlphaFoldDB" id="A0A836E8T1"/>
<dbReference type="GO" id="GO:0006303">
    <property type="term" value="P:double-strand break repair via nonhomologous end joining"/>
    <property type="evidence" value="ECO:0007669"/>
    <property type="project" value="TreeGrafter"/>
</dbReference>
<evidence type="ECO:0000313" key="1">
    <source>
        <dbReference type="EMBL" id="KAG5306026.1"/>
    </source>
</evidence>
<dbReference type="EMBL" id="JAANHZ010000859">
    <property type="protein sequence ID" value="KAG5306026.1"/>
    <property type="molecule type" value="Genomic_DNA"/>
</dbReference>
<dbReference type="GO" id="GO:0031297">
    <property type="term" value="P:replication fork processing"/>
    <property type="evidence" value="ECO:0007669"/>
    <property type="project" value="TreeGrafter"/>
</dbReference>
<dbReference type="GO" id="GO:0000729">
    <property type="term" value="P:DNA double-strand break processing"/>
    <property type="evidence" value="ECO:0007669"/>
    <property type="project" value="TreeGrafter"/>
</dbReference>
<dbReference type="PANTHER" id="PTHR46060">
    <property type="entry name" value="MARINER MOS1 TRANSPOSASE-LIKE PROTEIN"/>
    <property type="match status" value="1"/>
</dbReference>
<dbReference type="GO" id="GO:0042800">
    <property type="term" value="F:histone H3K4 methyltransferase activity"/>
    <property type="evidence" value="ECO:0007669"/>
    <property type="project" value="TreeGrafter"/>
</dbReference>
<dbReference type="GO" id="GO:0003697">
    <property type="term" value="F:single-stranded DNA binding"/>
    <property type="evidence" value="ECO:0007669"/>
    <property type="project" value="TreeGrafter"/>
</dbReference>
<proteinExistence type="predicted"/>
<dbReference type="InterPro" id="IPR052709">
    <property type="entry name" value="Transposase-MT_Hybrid"/>
</dbReference>
<dbReference type="GO" id="GO:0035861">
    <property type="term" value="C:site of double-strand break"/>
    <property type="evidence" value="ECO:0007669"/>
    <property type="project" value="TreeGrafter"/>
</dbReference>
<dbReference type="GO" id="GO:0044547">
    <property type="term" value="F:DNA topoisomerase binding"/>
    <property type="evidence" value="ECO:0007669"/>
    <property type="project" value="TreeGrafter"/>
</dbReference>
<dbReference type="InterPro" id="IPR036397">
    <property type="entry name" value="RNaseH_sf"/>
</dbReference>
<keyword evidence="1" id="KW-0808">Transferase</keyword>
<dbReference type="GO" id="GO:0032259">
    <property type="term" value="P:methylation"/>
    <property type="evidence" value="ECO:0007669"/>
    <property type="project" value="UniProtKB-KW"/>
</dbReference>
<organism evidence="1 2">
    <name type="scientific">Acromyrmex insinuator</name>
    <dbReference type="NCBI Taxonomy" id="230686"/>
    <lineage>
        <taxon>Eukaryota</taxon>
        <taxon>Metazoa</taxon>
        <taxon>Ecdysozoa</taxon>
        <taxon>Arthropoda</taxon>
        <taxon>Hexapoda</taxon>
        <taxon>Insecta</taxon>
        <taxon>Pterygota</taxon>
        <taxon>Neoptera</taxon>
        <taxon>Endopterygota</taxon>
        <taxon>Hymenoptera</taxon>
        <taxon>Apocrita</taxon>
        <taxon>Aculeata</taxon>
        <taxon>Formicoidea</taxon>
        <taxon>Formicidae</taxon>
        <taxon>Myrmicinae</taxon>
        <taxon>Acromyrmex</taxon>
    </lineage>
</organism>
<gene>
    <name evidence="1" type="primary">Setmar_197</name>
    <name evidence="1" type="ORF">G6Z75_0000841</name>
</gene>
<sequence>MHEKLKIIRPSLVNRHGPILLHDNARPHTSYKTIAKLNELKYEILQHPAYSPDFSPTDFHFFKHLEQFLRAKWYENEDTSYEFKGRTSTYDAPRSRRPIEAATPEIIDKIHDIHGTVISILHEQLDVKKLLARWIPRLLTVDHKRDRVTILKQWICQRNPDEFLRRFITVDETWIHYFTLETKEQSKQWISPKKNLHLAKKKVLFHQDSARVHIAKFNEFRYKLLPHPAYLLDLVPCDYFLFPNLKK</sequence>
<protein>
    <submittedName>
        <fullName evidence="1">SETMR methyltransferase</fullName>
    </submittedName>
</protein>
<keyword evidence="1" id="KW-0489">Methyltransferase</keyword>
<name>A0A836E8T1_9HYME</name>
<feature type="non-terminal residue" evidence="1">
    <location>
        <position position="1"/>
    </location>
</feature>
<reference evidence="1" key="1">
    <citation type="submission" date="2020-02" db="EMBL/GenBank/DDBJ databases">
        <title>Relaxed selection underlies rapid genomic changes in the transitions from sociality to social parasitism in ants.</title>
        <authorList>
            <person name="Bi X."/>
        </authorList>
    </citation>
    <scope>NUCLEOTIDE SEQUENCE</scope>
    <source>
        <strain evidence="1">BGI-DK2013a</strain>
        <tissue evidence="1">Whole body</tissue>
    </source>
</reference>
<dbReference type="GO" id="GO:0005634">
    <property type="term" value="C:nucleus"/>
    <property type="evidence" value="ECO:0007669"/>
    <property type="project" value="TreeGrafter"/>
</dbReference>
<dbReference type="PANTHER" id="PTHR46060:SF2">
    <property type="entry name" value="HISTONE-LYSINE N-METHYLTRANSFERASE SETMAR"/>
    <property type="match status" value="1"/>
</dbReference>
<evidence type="ECO:0000313" key="2">
    <source>
        <dbReference type="Proteomes" id="UP000667349"/>
    </source>
</evidence>
<comment type="caution">
    <text evidence="1">The sequence shown here is derived from an EMBL/GenBank/DDBJ whole genome shotgun (WGS) entry which is preliminary data.</text>
</comment>
<keyword evidence="2" id="KW-1185">Reference proteome</keyword>
<dbReference type="Gene3D" id="3.30.420.10">
    <property type="entry name" value="Ribonuclease H-like superfamily/Ribonuclease H"/>
    <property type="match status" value="3"/>
</dbReference>
<dbReference type="Proteomes" id="UP000667349">
    <property type="component" value="Unassembled WGS sequence"/>
</dbReference>
<feature type="non-terminal residue" evidence="1">
    <location>
        <position position="247"/>
    </location>
</feature>
<accession>A0A836E8T1</accession>
<dbReference type="GO" id="GO:0015074">
    <property type="term" value="P:DNA integration"/>
    <property type="evidence" value="ECO:0007669"/>
    <property type="project" value="TreeGrafter"/>
</dbReference>
<dbReference type="GO" id="GO:0000014">
    <property type="term" value="F:single-stranded DNA endodeoxyribonuclease activity"/>
    <property type="evidence" value="ECO:0007669"/>
    <property type="project" value="TreeGrafter"/>
</dbReference>
<dbReference type="GO" id="GO:0003690">
    <property type="term" value="F:double-stranded DNA binding"/>
    <property type="evidence" value="ECO:0007669"/>
    <property type="project" value="TreeGrafter"/>
</dbReference>
<dbReference type="GO" id="GO:0046975">
    <property type="term" value="F:histone H3K36 methyltransferase activity"/>
    <property type="evidence" value="ECO:0007669"/>
    <property type="project" value="TreeGrafter"/>
</dbReference>